<reference evidence="2 3" key="1">
    <citation type="journal article" date="2017" name="Gigascience">
        <title>Genome sequence of the small brown planthopper, Laodelphax striatellus.</title>
        <authorList>
            <person name="Zhu J."/>
            <person name="Jiang F."/>
            <person name="Wang X."/>
            <person name="Yang P."/>
            <person name="Bao Y."/>
            <person name="Zhao W."/>
            <person name="Wang W."/>
            <person name="Lu H."/>
            <person name="Wang Q."/>
            <person name="Cui N."/>
            <person name="Li J."/>
            <person name="Chen X."/>
            <person name="Luo L."/>
            <person name="Yu J."/>
            <person name="Kang L."/>
            <person name="Cui F."/>
        </authorList>
    </citation>
    <scope>NUCLEOTIDE SEQUENCE [LARGE SCALE GENOMIC DNA]</scope>
    <source>
        <strain evidence="2">Lst14</strain>
    </source>
</reference>
<dbReference type="SMR" id="A0A482X5V0"/>
<dbReference type="AlphaFoldDB" id="A0A482X5V0"/>
<keyword evidence="3" id="KW-1185">Reference proteome</keyword>
<gene>
    <name evidence="2" type="ORF">LSTR_LSTR002735</name>
</gene>
<feature type="region of interest" description="Disordered" evidence="1">
    <location>
        <begin position="590"/>
        <end position="610"/>
    </location>
</feature>
<evidence type="ECO:0000313" key="2">
    <source>
        <dbReference type="EMBL" id="RZF41103.1"/>
    </source>
</evidence>
<comment type="caution">
    <text evidence="2">The sequence shown here is derived from an EMBL/GenBank/DDBJ whole genome shotgun (WGS) entry which is preliminary data.</text>
</comment>
<dbReference type="Proteomes" id="UP000291343">
    <property type="component" value="Unassembled WGS sequence"/>
</dbReference>
<accession>A0A482X5V0</accession>
<sequence>MADDDEEVIIEDCPLHKYLMKTAANENIEIELVKCEPNPVKDKFIHESVEFHKKITLADHRAMLAYLVLSSGLMFPEQISELDSIIDLENIQITGLLSVKEKILFSTIFCAGIASVLFSKQNYTILKIIISALVGLSISKLLKVKNKYSDTNTIKKFVNTLEHSSQIYRQTFTYISESEFLLKSKLSKQNIILAEINTMDLKFVDCQLLLPELRKQYYIALKDLCVDFIKTFNFISKSVTLIPAADVSYCSDISTEDFGNTLLVPSLGELKKAFNILLLLQSDFLKRLFLSYVTELWDKNNDSALGGVMKCLKDLTKKIQANILNLELMVKDNRRVNQGCKVNNISSNSVPCILKRNDDSFISFSRKLLIKSDINIFSALNEMRQLEDKLAKYELMKSSGDVSSDFNQFKSDILDNMITIKDNLDSFMTSYKDNLNYLISSTRPAPDKNVEEINLEVNEVVKKTGITVGKSCFIPSNKDEVLISLSGPSVSESSCEIDHDDFELVPEPLPKSVLSELKGAIEEKRKEWIERESKALGTSHVDLELDGLRPQNNRIVGSTVIKSKSKCGDDMILCRELQSCNSGNTINVCESRSNKSSDSSDDETRPCMSNMHLPSSFINNIRLAQEKFNLNTTEEVFD</sequence>
<protein>
    <recommendedName>
        <fullName evidence="4">Vezatin</fullName>
    </recommendedName>
</protein>
<dbReference type="EMBL" id="QKKF02017260">
    <property type="protein sequence ID" value="RZF41103.1"/>
    <property type="molecule type" value="Genomic_DNA"/>
</dbReference>
<dbReference type="InParanoid" id="A0A482X5V0"/>
<evidence type="ECO:0008006" key="4">
    <source>
        <dbReference type="Google" id="ProtNLM"/>
    </source>
</evidence>
<proteinExistence type="predicted"/>
<organism evidence="2 3">
    <name type="scientific">Laodelphax striatellus</name>
    <name type="common">Small brown planthopper</name>
    <name type="synonym">Delphax striatella</name>
    <dbReference type="NCBI Taxonomy" id="195883"/>
    <lineage>
        <taxon>Eukaryota</taxon>
        <taxon>Metazoa</taxon>
        <taxon>Ecdysozoa</taxon>
        <taxon>Arthropoda</taxon>
        <taxon>Hexapoda</taxon>
        <taxon>Insecta</taxon>
        <taxon>Pterygota</taxon>
        <taxon>Neoptera</taxon>
        <taxon>Paraneoptera</taxon>
        <taxon>Hemiptera</taxon>
        <taxon>Auchenorrhyncha</taxon>
        <taxon>Fulgoroidea</taxon>
        <taxon>Delphacidae</taxon>
        <taxon>Criomorphinae</taxon>
        <taxon>Laodelphax</taxon>
    </lineage>
</organism>
<evidence type="ECO:0000313" key="3">
    <source>
        <dbReference type="Proteomes" id="UP000291343"/>
    </source>
</evidence>
<name>A0A482X5V0_LAOST</name>
<evidence type="ECO:0000256" key="1">
    <source>
        <dbReference type="SAM" id="MobiDB-lite"/>
    </source>
</evidence>